<proteinExistence type="predicted"/>
<evidence type="ECO:0008006" key="4">
    <source>
        <dbReference type="Google" id="ProtNLM"/>
    </source>
</evidence>
<protein>
    <recommendedName>
        <fullName evidence="4">UDP-N-acetylglucosamine kinase</fullName>
    </recommendedName>
</protein>
<dbReference type="Gene3D" id="3.40.50.300">
    <property type="entry name" value="P-loop containing nucleotide triphosphate hydrolases"/>
    <property type="match status" value="1"/>
</dbReference>
<dbReference type="SUPFAM" id="SSF52540">
    <property type="entry name" value="P-loop containing nucleoside triphosphate hydrolases"/>
    <property type="match status" value="1"/>
</dbReference>
<feature type="compositionally biased region" description="Polar residues" evidence="1">
    <location>
        <begin position="127"/>
        <end position="136"/>
    </location>
</feature>
<feature type="compositionally biased region" description="Basic and acidic residues" evidence="1">
    <location>
        <begin position="137"/>
        <end position="147"/>
    </location>
</feature>
<dbReference type="EMBL" id="FNFF01000016">
    <property type="protein sequence ID" value="SDL00392.1"/>
    <property type="molecule type" value="Genomic_DNA"/>
</dbReference>
<evidence type="ECO:0000313" key="3">
    <source>
        <dbReference type="Proteomes" id="UP000199155"/>
    </source>
</evidence>
<keyword evidence="3" id="KW-1185">Reference proteome</keyword>
<reference evidence="2 3" key="1">
    <citation type="submission" date="2016-10" db="EMBL/GenBank/DDBJ databases">
        <authorList>
            <person name="de Groot N.N."/>
        </authorList>
    </citation>
    <scope>NUCLEOTIDE SEQUENCE [LARGE SCALE GENOMIC DNA]</scope>
    <source>
        <strain evidence="2 3">CGMCC 4.5727</strain>
    </source>
</reference>
<feature type="region of interest" description="Disordered" evidence="1">
    <location>
        <begin position="127"/>
        <end position="147"/>
    </location>
</feature>
<evidence type="ECO:0000256" key="1">
    <source>
        <dbReference type="SAM" id="MobiDB-lite"/>
    </source>
</evidence>
<gene>
    <name evidence="2" type="ORF">SAMN05421806_11614</name>
</gene>
<dbReference type="STRING" id="417292.SAMN05421806_11614"/>
<dbReference type="AlphaFoldDB" id="A0A1G9GIG5"/>
<organism evidence="2 3">
    <name type="scientific">Streptomyces indicus</name>
    <dbReference type="NCBI Taxonomy" id="417292"/>
    <lineage>
        <taxon>Bacteria</taxon>
        <taxon>Bacillati</taxon>
        <taxon>Actinomycetota</taxon>
        <taxon>Actinomycetes</taxon>
        <taxon>Kitasatosporales</taxon>
        <taxon>Streptomycetaceae</taxon>
        <taxon>Streptomyces</taxon>
    </lineage>
</organism>
<dbReference type="InterPro" id="IPR027417">
    <property type="entry name" value="P-loop_NTPase"/>
</dbReference>
<evidence type="ECO:0000313" key="2">
    <source>
        <dbReference type="EMBL" id="SDL00392.1"/>
    </source>
</evidence>
<name>A0A1G9GIG5_9ACTN</name>
<dbReference type="Proteomes" id="UP000199155">
    <property type="component" value="Unassembled WGS sequence"/>
</dbReference>
<sequence length="147" mass="15902">MSKPNVRAPADATGPVGRSDTRLVLLRGPSASGKSSVAQGVRDRFGRGLAIVGQDYLRRIVLRERDVKGGANIGLIDRVARYALDTAGYHTVIEGIFTADRYGEMLTRLLADHRGVTRAFSELSRSANSVAHQQPCQERKASSSGHE</sequence>
<accession>A0A1G9GIG5</accession>